<reference evidence="2" key="1">
    <citation type="journal article" date="2022" name="bioRxiv">
        <title>Sequencing and chromosome-scale assembly of the giantPleurodeles waltlgenome.</title>
        <authorList>
            <person name="Brown T."/>
            <person name="Elewa A."/>
            <person name="Iarovenko S."/>
            <person name="Subramanian E."/>
            <person name="Araus A.J."/>
            <person name="Petzold A."/>
            <person name="Susuki M."/>
            <person name="Suzuki K.-i.T."/>
            <person name="Hayashi T."/>
            <person name="Toyoda A."/>
            <person name="Oliveira C."/>
            <person name="Osipova E."/>
            <person name="Leigh N.D."/>
            <person name="Simon A."/>
            <person name="Yun M.H."/>
        </authorList>
    </citation>
    <scope>NUCLEOTIDE SEQUENCE</scope>
    <source>
        <strain evidence="2">20211129_DDA</strain>
        <tissue evidence="2">Liver</tissue>
    </source>
</reference>
<gene>
    <name evidence="2" type="ORF">NDU88_004502</name>
</gene>
<evidence type="ECO:0000256" key="1">
    <source>
        <dbReference type="SAM" id="MobiDB-lite"/>
    </source>
</evidence>
<feature type="region of interest" description="Disordered" evidence="1">
    <location>
        <begin position="1"/>
        <end position="69"/>
    </location>
</feature>
<organism evidence="2 3">
    <name type="scientific">Pleurodeles waltl</name>
    <name type="common">Iberian ribbed newt</name>
    <dbReference type="NCBI Taxonomy" id="8319"/>
    <lineage>
        <taxon>Eukaryota</taxon>
        <taxon>Metazoa</taxon>
        <taxon>Chordata</taxon>
        <taxon>Craniata</taxon>
        <taxon>Vertebrata</taxon>
        <taxon>Euteleostomi</taxon>
        <taxon>Amphibia</taxon>
        <taxon>Batrachia</taxon>
        <taxon>Caudata</taxon>
        <taxon>Salamandroidea</taxon>
        <taxon>Salamandridae</taxon>
        <taxon>Pleurodelinae</taxon>
        <taxon>Pleurodeles</taxon>
    </lineage>
</organism>
<sequence>MWPHQRVRGDQLEGGRDQWNREVGHWEPPQTPEVSRRARDSHEEAQTAEKKGINKGGRELVQAGLRYKE</sequence>
<dbReference type="EMBL" id="JANPWB010000006">
    <property type="protein sequence ID" value="KAJ1179268.1"/>
    <property type="molecule type" value="Genomic_DNA"/>
</dbReference>
<dbReference type="Proteomes" id="UP001066276">
    <property type="component" value="Chromosome 3_2"/>
</dbReference>
<evidence type="ECO:0000313" key="2">
    <source>
        <dbReference type="EMBL" id="KAJ1179268.1"/>
    </source>
</evidence>
<name>A0AAV7TRN7_PLEWA</name>
<keyword evidence="3" id="KW-1185">Reference proteome</keyword>
<comment type="caution">
    <text evidence="2">The sequence shown here is derived from an EMBL/GenBank/DDBJ whole genome shotgun (WGS) entry which is preliminary data.</text>
</comment>
<feature type="compositionally biased region" description="Basic and acidic residues" evidence="1">
    <location>
        <begin position="7"/>
        <end position="25"/>
    </location>
</feature>
<protein>
    <submittedName>
        <fullName evidence="2">Uncharacterized protein</fullName>
    </submittedName>
</protein>
<accession>A0AAV7TRN7</accession>
<feature type="compositionally biased region" description="Basic and acidic residues" evidence="1">
    <location>
        <begin position="34"/>
        <end position="58"/>
    </location>
</feature>
<dbReference type="AlphaFoldDB" id="A0AAV7TRN7"/>
<proteinExistence type="predicted"/>
<evidence type="ECO:0000313" key="3">
    <source>
        <dbReference type="Proteomes" id="UP001066276"/>
    </source>
</evidence>